<organism evidence="2 3">
    <name type="scientific">Brassica rapa subsp. trilocularis</name>
    <dbReference type="NCBI Taxonomy" id="1813537"/>
    <lineage>
        <taxon>Eukaryota</taxon>
        <taxon>Viridiplantae</taxon>
        <taxon>Streptophyta</taxon>
        <taxon>Embryophyta</taxon>
        <taxon>Tracheophyta</taxon>
        <taxon>Spermatophyta</taxon>
        <taxon>Magnoliopsida</taxon>
        <taxon>eudicotyledons</taxon>
        <taxon>Gunneridae</taxon>
        <taxon>Pentapetalae</taxon>
        <taxon>rosids</taxon>
        <taxon>malvids</taxon>
        <taxon>Brassicales</taxon>
        <taxon>Brassicaceae</taxon>
        <taxon>Brassiceae</taxon>
        <taxon>Brassica</taxon>
    </lineage>
</organism>
<gene>
    <name evidence="2" type="primary">A09g518970.1_BraROA</name>
    <name evidence="2" type="ORF">IGI04_038793</name>
</gene>
<evidence type="ECO:0000313" key="2">
    <source>
        <dbReference type="EMBL" id="KAG5387323.1"/>
    </source>
</evidence>
<reference evidence="2 3" key="1">
    <citation type="submission" date="2021-03" db="EMBL/GenBank/DDBJ databases">
        <authorList>
            <person name="King G.J."/>
            <person name="Bancroft I."/>
            <person name="Baten A."/>
            <person name="Bloomfield J."/>
            <person name="Borpatragohain P."/>
            <person name="He Z."/>
            <person name="Irish N."/>
            <person name="Irwin J."/>
            <person name="Liu K."/>
            <person name="Mauleon R.P."/>
            <person name="Moore J."/>
            <person name="Morris R."/>
            <person name="Ostergaard L."/>
            <person name="Wang B."/>
            <person name="Wells R."/>
        </authorList>
    </citation>
    <scope>NUCLEOTIDE SEQUENCE [LARGE SCALE GENOMIC DNA]</scope>
    <source>
        <strain evidence="2">R-o-18</strain>
        <tissue evidence="2">Leaf</tissue>
    </source>
</reference>
<proteinExistence type="predicted"/>
<protein>
    <submittedName>
        <fullName evidence="2">Uncharacterized protein</fullName>
    </submittedName>
</protein>
<feature type="non-terminal residue" evidence="2">
    <location>
        <position position="1"/>
    </location>
</feature>
<sequence length="210" mass="24333">TTLSARSADTDLPNNRERPQRESRSRIGSSGRPARERACRHRSPSSHRYSPRSSLCSRLLSPPPCLSSGTRPPVADLSLARGEVLCSAFWFCLREAEAPLALSTPVPVPARWRLHQLCRRRSRSRGVKAFHALPRRLFSFRFEFGLDWWRRRQRTIEARPWLTVMVSREAFLSLKTFAVVMVWVCEFRWIRVNPRLITRCCFEARASSEP</sequence>
<evidence type="ECO:0000256" key="1">
    <source>
        <dbReference type="SAM" id="MobiDB-lite"/>
    </source>
</evidence>
<name>A0ABQ7LL66_BRACM</name>
<feature type="compositionally biased region" description="Basic and acidic residues" evidence="1">
    <location>
        <begin position="14"/>
        <end position="25"/>
    </location>
</feature>
<evidence type="ECO:0000313" key="3">
    <source>
        <dbReference type="Proteomes" id="UP000823674"/>
    </source>
</evidence>
<accession>A0ABQ7LL66</accession>
<keyword evidence="3" id="KW-1185">Reference proteome</keyword>
<feature type="region of interest" description="Disordered" evidence="1">
    <location>
        <begin position="1"/>
        <end position="55"/>
    </location>
</feature>
<comment type="caution">
    <text evidence="2">The sequence shown here is derived from an EMBL/GenBank/DDBJ whole genome shotgun (WGS) entry which is preliminary data.</text>
</comment>
<feature type="compositionally biased region" description="Low complexity" evidence="1">
    <location>
        <begin position="46"/>
        <end position="55"/>
    </location>
</feature>
<dbReference type="Proteomes" id="UP000823674">
    <property type="component" value="Chromosome A09"/>
</dbReference>
<dbReference type="EMBL" id="JADBGQ010000008">
    <property type="protein sequence ID" value="KAG5387323.1"/>
    <property type="molecule type" value="Genomic_DNA"/>
</dbReference>